<gene>
    <name evidence="2" type="ORF">VTL71DRAFT_2504</name>
</gene>
<proteinExistence type="predicted"/>
<keyword evidence="3" id="KW-1185">Reference proteome</keyword>
<name>A0ABR4C934_9HELO</name>
<dbReference type="Proteomes" id="UP001595075">
    <property type="component" value="Unassembled WGS sequence"/>
</dbReference>
<comment type="caution">
    <text evidence="2">The sequence shown here is derived from an EMBL/GenBank/DDBJ whole genome shotgun (WGS) entry which is preliminary data.</text>
</comment>
<dbReference type="EMBL" id="JAZHXI010000011">
    <property type="protein sequence ID" value="KAL2066433.1"/>
    <property type="molecule type" value="Genomic_DNA"/>
</dbReference>
<protein>
    <submittedName>
        <fullName evidence="2">Uncharacterized protein</fullName>
    </submittedName>
</protein>
<evidence type="ECO:0000256" key="1">
    <source>
        <dbReference type="SAM" id="MobiDB-lite"/>
    </source>
</evidence>
<accession>A0ABR4C934</accession>
<sequence>MIEIMASSTAASFWPLYMDSVELTLKTTADATVALPDLDSPASKRHRPTPLDLRKSAIALLEPLSPINETNIQIEITPASPTSATFPQPVVKSGTLTRSGTQYNLAAALIENTPPSSSTDDLQPHKTPPTPSITNHTLPIPTVNLLVPPPPQLTKGARNAYLSSSDAVIIRKKNNLPPSPTCRNPFGPRFTDGNGIDRWIVTPEEIRTLAECFGESQVWTLNVEDVYCWRCVEETIARNDAVSTSSHLKLLAVVGSRLFTCWLLGYSSFEYASLDYAHYVERFLERSPEILKAYLHIRGRHDPGPCQHLGGIAHLMRQVGTSHGSRIKKILLTSTSTSPIFHTPNLVSSAISIIIQSFPNLQHATIQLPSSPSSTSWSNPKHKKQAHVQAHAHTQALIADGVAVRLARAFALLEKHLPEEEGLGVEGLEGQVVLEREWREVRRGWWVRRRAFGRKFLGERERG</sequence>
<organism evidence="2 3">
    <name type="scientific">Oculimacula yallundae</name>
    <dbReference type="NCBI Taxonomy" id="86028"/>
    <lineage>
        <taxon>Eukaryota</taxon>
        <taxon>Fungi</taxon>
        <taxon>Dikarya</taxon>
        <taxon>Ascomycota</taxon>
        <taxon>Pezizomycotina</taxon>
        <taxon>Leotiomycetes</taxon>
        <taxon>Helotiales</taxon>
        <taxon>Ploettnerulaceae</taxon>
        <taxon>Oculimacula</taxon>
    </lineage>
</organism>
<evidence type="ECO:0000313" key="2">
    <source>
        <dbReference type="EMBL" id="KAL2066433.1"/>
    </source>
</evidence>
<feature type="region of interest" description="Disordered" evidence="1">
    <location>
        <begin position="113"/>
        <end position="137"/>
    </location>
</feature>
<evidence type="ECO:0000313" key="3">
    <source>
        <dbReference type="Proteomes" id="UP001595075"/>
    </source>
</evidence>
<reference evidence="2 3" key="1">
    <citation type="journal article" date="2024" name="Commun. Biol.">
        <title>Comparative genomic analysis of thermophilic fungi reveals convergent evolutionary adaptations and gene losses.</title>
        <authorList>
            <person name="Steindorff A.S."/>
            <person name="Aguilar-Pontes M.V."/>
            <person name="Robinson A.J."/>
            <person name="Andreopoulos B."/>
            <person name="LaButti K."/>
            <person name="Kuo A."/>
            <person name="Mondo S."/>
            <person name="Riley R."/>
            <person name="Otillar R."/>
            <person name="Haridas S."/>
            <person name="Lipzen A."/>
            <person name="Grimwood J."/>
            <person name="Schmutz J."/>
            <person name="Clum A."/>
            <person name="Reid I.D."/>
            <person name="Moisan M.C."/>
            <person name="Butler G."/>
            <person name="Nguyen T.T.M."/>
            <person name="Dewar K."/>
            <person name="Conant G."/>
            <person name="Drula E."/>
            <person name="Henrissat B."/>
            <person name="Hansel C."/>
            <person name="Singer S."/>
            <person name="Hutchinson M.I."/>
            <person name="de Vries R.P."/>
            <person name="Natvig D.O."/>
            <person name="Powell A.J."/>
            <person name="Tsang A."/>
            <person name="Grigoriev I.V."/>
        </authorList>
    </citation>
    <scope>NUCLEOTIDE SEQUENCE [LARGE SCALE GENOMIC DNA]</scope>
    <source>
        <strain evidence="2 3">CBS 494.80</strain>
    </source>
</reference>